<name>A0AA88M654_TACVA</name>
<evidence type="ECO:0000256" key="14">
    <source>
        <dbReference type="ARBA" id="ARBA00023157"/>
    </source>
</evidence>
<dbReference type="Proteomes" id="UP001187315">
    <property type="component" value="Unassembled WGS sequence"/>
</dbReference>
<evidence type="ECO:0000256" key="2">
    <source>
        <dbReference type="ARBA" id="ARBA00010370"/>
    </source>
</evidence>
<feature type="domain" description="Peptidase metallopeptidase" evidence="21">
    <location>
        <begin position="115"/>
        <end position="273"/>
    </location>
</feature>
<feature type="binding site" evidence="17">
    <location>
        <position position="246"/>
    </location>
    <ligand>
        <name>Zn(2+)</name>
        <dbReference type="ChEBI" id="CHEBI:29105"/>
        <label>2</label>
        <note>catalytic</note>
    </ligand>
</feature>
<keyword evidence="9" id="KW-0378">Hydrolase</keyword>
<comment type="caution">
    <text evidence="22">The sequence shown here is derived from an EMBL/GenBank/DDBJ whole genome shotgun (WGS) entry which is preliminary data.</text>
</comment>
<dbReference type="Gene3D" id="3.40.390.10">
    <property type="entry name" value="Collagenase (Catalytic Domain)"/>
    <property type="match status" value="1"/>
</dbReference>
<feature type="chain" id="PRO_5041740585" description="Peptidase metallopeptidase domain-containing protein" evidence="20">
    <location>
        <begin position="21"/>
        <end position="491"/>
    </location>
</feature>
<dbReference type="Pfam" id="PF00413">
    <property type="entry name" value="Peptidase_M10"/>
    <property type="match status" value="1"/>
</dbReference>
<feature type="binding site" evidence="17">
    <location>
        <position position="202"/>
    </location>
    <ligand>
        <name>Ca(2+)</name>
        <dbReference type="ChEBI" id="CHEBI:29108"/>
        <label>2</label>
    </ligand>
</feature>
<proteinExistence type="inferred from homology"/>
<dbReference type="GO" id="GO:0031012">
    <property type="term" value="C:extracellular matrix"/>
    <property type="evidence" value="ECO:0007669"/>
    <property type="project" value="InterPro"/>
</dbReference>
<feature type="binding site" evidence="17">
    <location>
        <position position="211"/>
    </location>
    <ligand>
        <name>Ca(2+)</name>
        <dbReference type="ChEBI" id="CHEBI:29108"/>
        <label>3</label>
    </ligand>
</feature>
<dbReference type="SMART" id="SM00235">
    <property type="entry name" value="ZnMc"/>
    <property type="match status" value="1"/>
</dbReference>
<keyword evidence="14 18" id="KW-1015">Disulfide bond</keyword>
<evidence type="ECO:0000256" key="3">
    <source>
        <dbReference type="ARBA" id="ARBA00022525"/>
    </source>
</evidence>
<evidence type="ECO:0000256" key="4">
    <source>
        <dbReference type="ARBA" id="ARBA00022530"/>
    </source>
</evidence>
<feature type="binding site" evidence="17">
    <location>
        <position position="209"/>
    </location>
    <ligand>
        <name>Ca(2+)</name>
        <dbReference type="ChEBI" id="CHEBI:29108"/>
        <label>1</label>
    </ligand>
</feature>
<dbReference type="PANTHER" id="PTHR10201">
    <property type="entry name" value="MATRIX METALLOPROTEINASE"/>
    <property type="match status" value="1"/>
</dbReference>
<evidence type="ECO:0000256" key="19">
    <source>
        <dbReference type="PROSITE-ProRule" id="PRU01011"/>
    </source>
</evidence>
<dbReference type="GO" id="GO:0006508">
    <property type="term" value="P:proteolysis"/>
    <property type="evidence" value="ECO:0007669"/>
    <property type="project" value="UniProtKB-KW"/>
</dbReference>
<evidence type="ECO:0000313" key="22">
    <source>
        <dbReference type="EMBL" id="KAK2831394.1"/>
    </source>
</evidence>
<feature type="binding site" evidence="17">
    <location>
        <position position="313"/>
    </location>
    <ligand>
        <name>Ca(2+)</name>
        <dbReference type="ChEBI" id="CHEBI:29108"/>
        <label>4</label>
    </ligand>
</feature>
<keyword evidence="7 20" id="KW-0732">Signal</keyword>
<feature type="active site" evidence="15">
    <location>
        <position position="229"/>
    </location>
</feature>
<reference evidence="22" key="1">
    <citation type="submission" date="2023-08" db="EMBL/GenBank/DDBJ databases">
        <title>Pelteobagrus vachellii genome.</title>
        <authorList>
            <person name="Liu H."/>
        </authorList>
    </citation>
    <scope>NUCLEOTIDE SEQUENCE</scope>
    <source>
        <strain evidence="22">PRFRI_2022a</strain>
        <tissue evidence="22">Muscle</tissue>
    </source>
</reference>
<feature type="binding site" evidence="17">
    <location>
        <position position="186"/>
    </location>
    <ligand>
        <name>Ca(2+)</name>
        <dbReference type="ChEBI" id="CHEBI:29108"/>
        <label>3</label>
    </ligand>
</feature>
<gene>
    <name evidence="22" type="ORF">Q7C36_016480</name>
</gene>
<feature type="disulfide bond" evidence="18">
    <location>
        <begin position="306"/>
        <end position="491"/>
    </location>
</feature>
<feature type="binding site" evidence="17">
    <location>
        <position position="193"/>
    </location>
    <ligand>
        <name>Zn(2+)</name>
        <dbReference type="ChEBI" id="CHEBI:29105"/>
        <label>1</label>
    </ligand>
</feature>
<keyword evidence="8" id="KW-0677">Repeat</keyword>
<keyword evidence="13" id="KW-0865">Zymogen</keyword>
<evidence type="ECO:0000256" key="7">
    <source>
        <dbReference type="ARBA" id="ARBA00022729"/>
    </source>
</evidence>
<dbReference type="GO" id="GO:0004222">
    <property type="term" value="F:metalloendopeptidase activity"/>
    <property type="evidence" value="ECO:0007669"/>
    <property type="project" value="InterPro"/>
</dbReference>
<accession>A0AA88M654</accession>
<feature type="binding site" evidence="17">
    <location>
        <position position="358"/>
    </location>
    <ligand>
        <name>Ca(2+)</name>
        <dbReference type="ChEBI" id="CHEBI:29108"/>
        <label>5</label>
    </ligand>
</feature>
<dbReference type="InterPro" id="IPR024079">
    <property type="entry name" value="MetalloPept_cat_dom_sf"/>
</dbReference>
<dbReference type="InterPro" id="IPR021158">
    <property type="entry name" value="Pept_M10A_Zn_BS"/>
</dbReference>
<evidence type="ECO:0000256" key="20">
    <source>
        <dbReference type="SAM" id="SignalP"/>
    </source>
</evidence>
<comment type="similarity">
    <text evidence="2">Belongs to the peptidase M10A family.</text>
</comment>
<keyword evidence="10 16" id="KW-0862">Zinc</keyword>
<feature type="binding site" evidence="17">
    <location>
        <position position="168"/>
    </location>
    <ligand>
        <name>Ca(2+)</name>
        <dbReference type="ChEBI" id="CHEBI:29108"/>
        <label>2</label>
    </ligand>
</feature>
<evidence type="ECO:0000256" key="11">
    <source>
        <dbReference type="ARBA" id="ARBA00022837"/>
    </source>
</evidence>
<keyword evidence="23" id="KW-1185">Reference proteome</keyword>
<feature type="binding site" evidence="17">
    <location>
        <position position="211"/>
    </location>
    <ligand>
        <name>Ca(2+)</name>
        <dbReference type="ChEBI" id="CHEBI:29108"/>
        <label>1</label>
    </ligand>
</feature>
<evidence type="ECO:0000256" key="9">
    <source>
        <dbReference type="ARBA" id="ARBA00022801"/>
    </source>
</evidence>
<dbReference type="PIRSF" id="PIRSF001191">
    <property type="entry name" value="Peptidase_M10A_matrix"/>
    <property type="match status" value="1"/>
</dbReference>
<feature type="binding site" evidence="17">
    <location>
        <position position="206"/>
    </location>
    <ligand>
        <name>Zn(2+)</name>
        <dbReference type="ChEBI" id="CHEBI:29105"/>
        <label>1</label>
    </ligand>
</feature>
<comment type="cofactor">
    <cofactor evidence="17">
        <name>Zn(2+)</name>
        <dbReference type="ChEBI" id="CHEBI:29105"/>
    </cofactor>
    <text evidence="17">Binds 2 Zn(2+) ions per subunit.</text>
</comment>
<organism evidence="22 23">
    <name type="scientific">Tachysurus vachellii</name>
    <name type="common">Darkbarbel catfish</name>
    <name type="synonym">Pelteobagrus vachellii</name>
    <dbReference type="NCBI Taxonomy" id="175792"/>
    <lineage>
        <taxon>Eukaryota</taxon>
        <taxon>Metazoa</taxon>
        <taxon>Chordata</taxon>
        <taxon>Craniata</taxon>
        <taxon>Vertebrata</taxon>
        <taxon>Euteleostomi</taxon>
        <taxon>Actinopterygii</taxon>
        <taxon>Neopterygii</taxon>
        <taxon>Teleostei</taxon>
        <taxon>Ostariophysi</taxon>
        <taxon>Siluriformes</taxon>
        <taxon>Bagridae</taxon>
        <taxon>Tachysurus</taxon>
    </lineage>
</organism>
<dbReference type="InterPro" id="IPR001818">
    <property type="entry name" value="Pept_M10_metallopeptidase"/>
</dbReference>
<evidence type="ECO:0000313" key="23">
    <source>
        <dbReference type="Proteomes" id="UP001187315"/>
    </source>
</evidence>
<dbReference type="SUPFAM" id="SSF55486">
    <property type="entry name" value="Metalloproteases ('zincins'), catalytic domain"/>
    <property type="match status" value="1"/>
</dbReference>
<keyword evidence="4" id="KW-0272">Extracellular matrix</keyword>
<dbReference type="Gene3D" id="2.110.10.10">
    <property type="entry name" value="Hemopexin-like domain"/>
    <property type="match status" value="1"/>
</dbReference>
<comment type="subcellular location">
    <subcellularLocation>
        <location evidence="1">Secreted</location>
        <location evidence="1">Extracellular space</location>
        <location evidence="1">Extracellular matrix</location>
    </subcellularLocation>
</comment>
<dbReference type="InterPro" id="IPR018487">
    <property type="entry name" value="Hemopexin-like_repeat"/>
</dbReference>
<dbReference type="PROSITE" id="PS00546">
    <property type="entry name" value="CYSTEINE_SWITCH"/>
    <property type="match status" value="1"/>
</dbReference>
<feature type="repeat" description="Hemopexin" evidence="19">
    <location>
        <begin position="352"/>
        <end position="397"/>
    </location>
</feature>
<dbReference type="Pfam" id="PF00045">
    <property type="entry name" value="Hemopexin"/>
    <property type="match status" value="1"/>
</dbReference>
<feature type="binding site" evidence="17">
    <location>
        <position position="204"/>
    </location>
    <ligand>
        <name>Ca(2+)</name>
        <dbReference type="ChEBI" id="CHEBI:29108"/>
        <label>2</label>
    </ligand>
</feature>
<feature type="binding site" evidence="17">
    <location>
        <position position="185"/>
    </location>
    <ligand>
        <name>Ca(2+)</name>
        <dbReference type="ChEBI" id="CHEBI:29108"/>
        <label>3</label>
    </ligand>
</feature>
<dbReference type="PANTHER" id="PTHR10201:SF306">
    <property type="entry name" value="MATRILYSIN-LIKE"/>
    <property type="match status" value="1"/>
</dbReference>
<dbReference type="InterPro" id="IPR036375">
    <property type="entry name" value="Hemopexin-like_dom_sf"/>
</dbReference>
<evidence type="ECO:0000256" key="12">
    <source>
        <dbReference type="ARBA" id="ARBA00023049"/>
    </source>
</evidence>
<feature type="binding site" evidence="16">
    <location>
        <position position="232"/>
    </location>
    <ligand>
        <name>Zn(2+)</name>
        <dbReference type="ChEBI" id="CHEBI:29105"/>
        <label>2</label>
        <note>catalytic</note>
    </ligand>
</feature>
<dbReference type="CDD" id="cd04278">
    <property type="entry name" value="ZnMc_MMP"/>
    <property type="match status" value="1"/>
</dbReference>
<dbReference type="EMBL" id="JAVHJS010000017">
    <property type="protein sequence ID" value="KAK2831394.1"/>
    <property type="molecule type" value="Genomic_DNA"/>
</dbReference>
<comment type="cofactor">
    <cofactor evidence="17">
        <name>Ca(2+)</name>
        <dbReference type="ChEBI" id="CHEBI:29108"/>
    </cofactor>
    <text evidence="17">Can bind about 5 Ca(2+) ions per subunit.</text>
</comment>
<feature type="binding site" evidence="16">
    <location>
        <position position="238"/>
    </location>
    <ligand>
        <name>Zn(2+)</name>
        <dbReference type="ChEBI" id="CHEBI:29105"/>
        <label>2</label>
        <note>catalytic</note>
    </ligand>
</feature>
<feature type="binding site" evidence="17">
    <location>
        <position position="405"/>
    </location>
    <ligand>
        <name>Ca(2+)</name>
        <dbReference type="ChEBI" id="CHEBI:29108"/>
        <label>5</label>
    </ligand>
</feature>
<keyword evidence="12" id="KW-0482">Metalloprotease</keyword>
<feature type="binding site" evidence="17">
    <location>
        <position position="178"/>
    </location>
    <ligand>
        <name>Zn(2+)</name>
        <dbReference type="ChEBI" id="CHEBI:29105"/>
        <label>1</label>
    </ligand>
</feature>
<dbReference type="PROSITE" id="PS51642">
    <property type="entry name" value="HEMOPEXIN_2"/>
    <property type="match status" value="3"/>
</dbReference>
<dbReference type="GO" id="GO:0008270">
    <property type="term" value="F:zinc ion binding"/>
    <property type="evidence" value="ECO:0007669"/>
    <property type="project" value="InterPro"/>
</dbReference>
<dbReference type="InterPro" id="IPR006026">
    <property type="entry name" value="Peptidase_Metallo"/>
</dbReference>
<evidence type="ECO:0000259" key="21">
    <source>
        <dbReference type="SMART" id="SM00235"/>
    </source>
</evidence>
<dbReference type="GO" id="GO:0030198">
    <property type="term" value="P:extracellular matrix organization"/>
    <property type="evidence" value="ECO:0007669"/>
    <property type="project" value="TreeGrafter"/>
</dbReference>
<dbReference type="SUPFAM" id="SSF47090">
    <property type="entry name" value="PGBD-like"/>
    <property type="match status" value="1"/>
</dbReference>
<feature type="signal peptide" evidence="20">
    <location>
        <begin position="1"/>
        <end position="20"/>
    </location>
</feature>
<feature type="binding site" evidence="17">
    <location>
        <position position="356"/>
    </location>
    <ligand>
        <name>Ca(2+)</name>
        <dbReference type="ChEBI" id="CHEBI:29108"/>
        <label>4</label>
    </ligand>
</feature>
<keyword evidence="3" id="KW-0964">Secreted</keyword>
<dbReference type="InterPro" id="IPR021190">
    <property type="entry name" value="Pept_M10A"/>
</dbReference>
<evidence type="ECO:0000256" key="10">
    <source>
        <dbReference type="ARBA" id="ARBA00022833"/>
    </source>
</evidence>
<dbReference type="FunFam" id="2.110.10.10:FF:000002">
    <property type="entry name" value="Matrix metallopeptidase 3"/>
    <property type="match status" value="1"/>
</dbReference>
<dbReference type="PRINTS" id="PR00138">
    <property type="entry name" value="MATRIXIN"/>
</dbReference>
<keyword evidence="5" id="KW-0645">Protease</keyword>
<dbReference type="Pfam" id="PF01471">
    <property type="entry name" value="PG_binding_1"/>
    <property type="match status" value="1"/>
</dbReference>
<dbReference type="GO" id="GO:0030574">
    <property type="term" value="P:collagen catabolic process"/>
    <property type="evidence" value="ECO:0007669"/>
    <property type="project" value="TreeGrafter"/>
</dbReference>
<evidence type="ECO:0000256" key="18">
    <source>
        <dbReference type="PIRSR" id="PIRSR621190-3"/>
    </source>
</evidence>
<keyword evidence="6 16" id="KW-0479">Metal-binding</keyword>
<sequence length="491" mass="55869">MGLFLGLVCVFALYAPRCLGAPLLQVERGNVTLDLGEKLQDDVILAEKYIERFYSFQKGPPGHKKRSHPSFSSKLKDMQSFFGHDQTGSLDTETLDEMKRPRCGVPDIEEYVYNRGNRWKKNVITYNIGKYTNDLPVSTVDSLIGAALDVWANASPLRFFRSSSQQADIMVEFGSKYHGDNYPFDGPKGTLAHAFDPGEGVGGDVHFDDDELWTADSRGFSLYLVAAHEFGHSLGLKHSQNPQSLMYPTYRKRQPQNMLSSEDILNINALYGPSVTSPYYPRLNWNNLFKSWYSGYYYPRAVKDKCNPDLSFDSVTNVGTSIFFFKGRYLWIRDNKHGIKEGPINTFIPKINSSIDAAYWLGKNSTTFLFRGSSYWTVKDSRIKGLRQKISSFHFPASVSHIDAAVYIPNTGHILFFTLDHYWRYDVRRQAMDKSNPHIIAEDFPGIKTPISAALYKHGFIHFFVGAEVYKYDVKRRSVVGLKKANSWLGC</sequence>
<evidence type="ECO:0000256" key="6">
    <source>
        <dbReference type="ARBA" id="ARBA00022723"/>
    </source>
</evidence>
<evidence type="ECO:0000256" key="16">
    <source>
        <dbReference type="PIRSR" id="PIRSR001191-2"/>
    </source>
</evidence>
<protein>
    <recommendedName>
        <fullName evidence="21">Peptidase metallopeptidase domain-containing protein</fullName>
    </recommendedName>
</protein>
<feature type="binding site" evidence="17">
    <location>
        <position position="180"/>
    </location>
    <ligand>
        <name>Zn(2+)</name>
        <dbReference type="ChEBI" id="CHEBI:29105"/>
        <label>1</label>
    </ligand>
</feature>
<feature type="binding site" evidence="16">
    <location>
        <position position="228"/>
    </location>
    <ligand>
        <name>Zn(2+)</name>
        <dbReference type="ChEBI" id="CHEBI:29105"/>
        <label>2</label>
        <note>catalytic</note>
    </ligand>
</feature>
<dbReference type="InterPro" id="IPR000585">
    <property type="entry name" value="Hemopexin-like_dom"/>
</dbReference>
<feature type="binding site" evidence="17">
    <location>
        <position position="208"/>
    </location>
    <ligand>
        <name>Ca(2+)</name>
        <dbReference type="ChEBI" id="CHEBI:29108"/>
        <label>3</label>
    </ligand>
</feature>
<evidence type="ECO:0000256" key="1">
    <source>
        <dbReference type="ARBA" id="ARBA00004498"/>
    </source>
</evidence>
<feature type="repeat" description="Hemopexin" evidence="19">
    <location>
        <begin position="448"/>
        <end position="491"/>
    </location>
</feature>
<keyword evidence="11 17" id="KW-0106">Calcium</keyword>
<evidence type="ECO:0000256" key="13">
    <source>
        <dbReference type="ARBA" id="ARBA00023145"/>
    </source>
</evidence>
<feature type="binding site" description="in inhibited form" evidence="17">
    <location>
        <position position="103"/>
    </location>
    <ligand>
        <name>Zn(2+)</name>
        <dbReference type="ChEBI" id="CHEBI:29105"/>
        <label>2</label>
        <note>catalytic</note>
    </ligand>
</feature>
<evidence type="ECO:0000256" key="17">
    <source>
        <dbReference type="PIRSR" id="PIRSR621190-2"/>
    </source>
</evidence>
<feature type="binding site" evidence="17">
    <location>
        <position position="134"/>
    </location>
    <ligand>
        <name>Ca(2+)</name>
        <dbReference type="ChEBI" id="CHEBI:29108"/>
        <label>1</label>
    </ligand>
</feature>
<dbReference type="InterPro" id="IPR002477">
    <property type="entry name" value="Peptidoglycan-bd-like"/>
</dbReference>
<dbReference type="InterPro" id="IPR036365">
    <property type="entry name" value="PGBD-like_sf"/>
</dbReference>
<dbReference type="FunFam" id="3.40.390.10:FF:000007">
    <property type="entry name" value="Collagenase 3"/>
    <property type="match status" value="1"/>
</dbReference>
<dbReference type="InterPro" id="IPR033739">
    <property type="entry name" value="M10A_MMP"/>
</dbReference>
<evidence type="ECO:0000256" key="5">
    <source>
        <dbReference type="ARBA" id="ARBA00022670"/>
    </source>
</evidence>
<feature type="repeat" description="Hemopexin" evidence="19">
    <location>
        <begin position="399"/>
        <end position="447"/>
    </location>
</feature>
<dbReference type="CDD" id="cd00094">
    <property type="entry name" value="HX"/>
    <property type="match status" value="1"/>
</dbReference>
<dbReference type="AlphaFoldDB" id="A0AA88M654"/>
<dbReference type="SMART" id="SM00120">
    <property type="entry name" value="HX"/>
    <property type="match status" value="4"/>
</dbReference>
<dbReference type="SUPFAM" id="SSF50923">
    <property type="entry name" value="Hemopexin-like domain"/>
    <property type="match status" value="1"/>
</dbReference>
<evidence type="ECO:0000256" key="8">
    <source>
        <dbReference type="ARBA" id="ARBA00022737"/>
    </source>
</evidence>
<evidence type="ECO:0000256" key="15">
    <source>
        <dbReference type="PIRSR" id="PIRSR001191-1"/>
    </source>
</evidence>